<keyword evidence="2" id="KW-0067">ATP-binding</keyword>
<evidence type="ECO:0000256" key="1">
    <source>
        <dbReference type="ARBA" id="ARBA00022741"/>
    </source>
</evidence>
<evidence type="ECO:0000256" key="2">
    <source>
        <dbReference type="ARBA" id="ARBA00022840"/>
    </source>
</evidence>
<dbReference type="EMBL" id="JAJEQM010000008">
    <property type="protein sequence ID" value="MCC2210553.1"/>
    <property type="molecule type" value="Genomic_DNA"/>
</dbReference>
<dbReference type="AlphaFoldDB" id="A0AAE3DYX2"/>
<accession>A0AAE3DYX2</accession>
<name>A0AAE3DYX2_9FIRM</name>
<keyword evidence="1" id="KW-0547">Nucleotide-binding</keyword>
<dbReference type="GO" id="GO:0005524">
    <property type="term" value="F:ATP binding"/>
    <property type="evidence" value="ECO:0007669"/>
    <property type="project" value="UniProtKB-KW"/>
</dbReference>
<evidence type="ECO:0000313" key="4">
    <source>
        <dbReference type="EMBL" id="MCC2210553.1"/>
    </source>
</evidence>
<dbReference type="SUPFAM" id="SSF52540">
    <property type="entry name" value="P-loop containing nucleoside triphosphate hydrolases"/>
    <property type="match status" value="1"/>
</dbReference>
<feature type="domain" description="AAA+ ATPase" evidence="3">
    <location>
        <begin position="156"/>
        <end position="286"/>
    </location>
</feature>
<reference evidence="4 5" key="1">
    <citation type="submission" date="2021-10" db="EMBL/GenBank/DDBJ databases">
        <title>Anaerobic single-cell dispensing facilitates the cultivation of human gut bacteria.</title>
        <authorList>
            <person name="Afrizal A."/>
        </authorList>
    </citation>
    <scope>NUCLEOTIDE SEQUENCE [LARGE SCALE GENOMIC DNA]</scope>
    <source>
        <strain evidence="4 5">CLA-AA-H232</strain>
    </source>
</reference>
<dbReference type="SMART" id="SM00382">
    <property type="entry name" value="AAA"/>
    <property type="match status" value="1"/>
</dbReference>
<proteinExistence type="predicted"/>
<dbReference type="RefSeq" id="WP_308456373.1">
    <property type="nucleotide sequence ID" value="NZ_JAJEQM010000008.1"/>
</dbReference>
<dbReference type="InterPro" id="IPR003593">
    <property type="entry name" value="AAA+_ATPase"/>
</dbReference>
<dbReference type="PANTHER" id="PTHR20953">
    <property type="entry name" value="KINASE-RELATED"/>
    <property type="match status" value="1"/>
</dbReference>
<organism evidence="4 5">
    <name type="scientific">Hominilimicola fabiformis</name>
    <dbReference type="NCBI Taxonomy" id="2885356"/>
    <lineage>
        <taxon>Bacteria</taxon>
        <taxon>Bacillati</taxon>
        <taxon>Bacillota</taxon>
        <taxon>Clostridia</taxon>
        <taxon>Eubacteriales</taxon>
        <taxon>Oscillospiraceae</taxon>
        <taxon>Hominilimicola</taxon>
    </lineage>
</organism>
<dbReference type="Pfam" id="PF19568">
    <property type="entry name" value="Spore_III_AA"/>
    <property type="match status" value="1"/>
</dbReference>
<dbReference type="InterPro" id="IPR027417">
    <property type="entry name" value="P-loop_NTPase"/>
</dbReference>
<comment type="caution">
    <text evidence="4">The sequence shown here is derived from an EMBL/GenBank/DDBJ whole genome shotgun (WGS) entry which is preliminary data.</text>
</comment>
<protein>
    <submittedName>
        <fullName evidence="4">Flp pilus assembly complex ATPase component TadA</fullName>
    </submittedName>
</protein>
<dbReference type="InterPro" id="IPR045735">
    <property type="entry name" value="Spore_III_AA_AAA+_ATPase"/>
</dbReference>
<gene>
    <name evidence="4" type="primary">tadA</name>
    <name evidence="4" type="ORF">LKE05_07090</name>
</gene>
<dbReference type="PANTHER" id="PTHR20953:SF3">
    <property type="entry name" value="P-LOOP CONTAINING NUCLEOSIDE TRIPHOSPHATE HYDROLASES SUPERFAMILY PROTEIN"/>
    <property type="match status" value="1"/>
</dbReference>
<evidence type="ECO:0000313" key="5">
    <source>
        <dbReference type="Proteomes" id="UP001198242"/>
    </source>
</evidence>
<dbReference type="Gene3D" id="3.40.50.300">
    <property type="entry name" value="P-loop containing nucleotide triphosphate hydrolases"/>
    <property type="match status" value="1"/>
</dbReference>
<sequence length="308" mass="33754">MYIANNETAVSSKGILNYMPQGIRRYMYGVNLDGACEIHMRLGKPLCINYSDGRFYLNAKGNLTPIPNSTLKVTREHIDEAIEIATSSSVYSVRDQIKNGYITIAGGHRIGITGTAVIKEDNVSFIKDISGLNYRLAGEVIGAADEVVPMILKGGGIKNTLIISPPGAGKTTMLRDIVRQLSYKSYRVSVVDERSEIAALCEGRSAFDLGFSTDVLEGVDKAEGMLMVLRSMSPDVIVTDEIGKQSDIDAIERITNSGAGVIATIHGRNIDMIKRRDDLKRMLKFFDLIITLSKRKGIGTVEEALTEW</sequence>
<keyword evidence="5" id="KW-1185">Reference proteome</keyword>
<evidence type="ECO:0000259" key="3">
    <source>
        <dbReference type="SMART" id="SM00382"/>
    </source>
</evidence>
<dbReference type="Proteomes" id="UP001198242">
    <property type="component" value="Unassembled WGS sequence"/>
</dbReference>